<protein>
    <submittedName>
        <fullName evidence="1">Uncharacterized protein</fullName>
    </submittedName>
</protein>
<evidence type="ECO:0000313" key="1">
    <source>
        <dbReference type="EMBL" id="GAI73485.1"/>
    </source>
</evidence>
<accession>X1SDL3</accession>
<sequence>IANRAMIPFIVIDIDELSNNSLKARAERRRHARVKRIKFNRNQICLYEDFYRQVDQTEWAKAA</sequence>
<feature type="non-terminal residue" evidence="1">
    <location>
        <position position="1"/>
    </location>
</feature>
<reference evidence="1" key="1">
    <citation type="journal article" date="2014" name="Front. Microbiol.">
        <title>High frequency of phylogenetically diverse reductive dehalogenase-homologous genes in deep subseafloor sedimentary metagenomes.</title>
        <authorList>
            <person name="Kawai M."/>
            <person name="Futagami T."/>
            <person name="Toyoda A."/>
            <person name="Takaki Y."/>
            <person name="Nishi S."/>
            <person name="Hori S."/>
            <person name="Arai W."/>
            <person name="Tsubouchi T."/>
            <person name="Morono Y."/>
            <person name="Uchiyama I."/>
            <person name="Ito T."/>
            <person name="Fujiyama A."/>
            <person name="Inagaki F."/>
            <person name="Takami H."/>
        </authorList>
    </citation>
    <scope>NUCLEOTIDE SEQUENCE</scope>
    <source>
        <strain evidence="1">Expedition CK06-06</strain>
    </source>
</reference>
<name>X1SDL3_9ZZZZ</name>
<comment type="caution">
    <text evidence="1">The sequence shown here is derived from an EMBL/GenBank/DDBJ whole genome shotgun (WGS) entry which is preliminary data.</text>
</comment>
<dbReference type="EMBL" id="BARW01010132">
    <property type="protein sequence ID" value="GAI73485.1"/>
    <property type="molecule type" value="Genomic_DNA"/>
</dbReference>
<proteinExistence type="predicted"/>
<organism evidence="1">
    <name type="scientific">marine sediment metagenome</name>
    <dbReference type="NCBI Taxonomy" id="412755"/>
    <lineage>
        <taxon>unclassified sequences</taxon>
        <taxon>metagenomes</taxon>
        <taxon>ecological metagenomes</taxon>
    </lineage>
</organism>
<dbReference type="AlphaFoldDB" id="X1SDL3"/>
<gene>
    <name evidence="1" type="ORF">S12H4_20087</name>
</gene>